<accession>A0A9X2NGE6</accession>
<proteinExistence type="predicted"/>
<name>A0A9X2NGE6_9PSEU</name>
<protein>
    <submittedName>
        <fullName evidence="2">Uncharacterized protein</fullName>
    </submittedName>
</protein>
<evidence type="ECO:0000256" key="1">
    <source>
        <dbReference type="SAM" id="MobiDB-lite"/>
    </source>
</evidence>
<dbReference type="AlphaFoldDB" id="A0A9X2NGE6"/>
<reference evidence="2" key="1">
    <citation type="submission" date="2022-06" db="EMBL/GenBank/DDBJ databases">
        <title>Amycolatopsis iheyaensis sp. nov., a new species of the genus Amycolatopsis isolated from soil in Iheya island, Japan.</title>
        <authorList>
            <person name="Ngamcharungchit C."/>
            <person name="Kanto H."/>
            <person name="Take A."/>
            <person name="Intra B."/>
            <person name="Matsumoto A."/>
            <person name="Panbangred W."/>
            <person name="Inahashi Y."/>
        </authorList>
    </citation>
    <scope>NUCLEOTIDE SEQUENCE</scope>
    <source>
        <strain evidence="2">OK19-0408</strain>
    </source>
</reference>
<evidence type="ECO:0000313" key="3">
    <source>
        <dbReference type="Proteomes" id="UP001144096"/>
    </source>
</evidence>
<dbReference type="Proteomes" id="UP001144096">
    <property type="component" value="Unassembled WGS sequence"/>
</dbReference>
<organism evidence="2 3">
    <name type="scientific">Amycolatopsis iheyensis</name>
    <dbReference type="NCBI Taxonomy" id="2945988"/>
    <lineage>
        <taxon>Bacteria</taxon>
        <taxon>Bacillati</taxon>
        <taxon>Actinomycetota</taxon>
        <taxon>Actinomycetes</taxon>
        <taxon>Pseudonocardiales</taxon>
        <taxon>Pseudonocardiaceae</taxon>
        <taxon>Amycolatopsis</taxon>
    </lineage>
</organism>
<feature type="region of interest" description="Disordered" evidence="1">
    <location>
        <begin position="322"/>
        <end position="343"/>
    </location>
</feature>
<dbReference type="RefSeq" id="WP_257923916.1">
    <property type="nucleotide sequence ID" value="NZ_JAMXQV010000019.1"/>
</dbReference>
<evidence type="ECO:0000313" key="2">
    <source>
        <dbReference type="EMBL" id="MCR6487347.1"/>
    </source>
</evidence>
<sequence>MAKFEDLQQQLMTEFLRLCDVIDRCARILLQQSPEPVLPGIGGPAEQQTEEYVKKVSIDAAKKKDAVWDVYTLMGQLHGHVSPIDDSHLNGVDAALGKLEQAAYGADGVLDRMDDAKDRLGDWEGKAAVAVLDKLSELKTFARNQNAAVKLLQEVLTQYNLLVRTGEDNAEQFSAALTDALTDAAALAETTKREFKVKMFDGALAAYEAKKDPIALFQVVRQVVGDIQERNEVLAATQPDKIIAESTPKVAELRENLAAAGDRLAKSLEGVVTDITTENGRTFFSGAKATIDIRDPHFTSAEFRLREADGWGKFAEKVDKLPKTLPEDEEPGPLTRRLEGTPA</sequence>
<keyword evidence="3" id="KW-1185">Reference proteome</keyword>
<dbReference type="EMBL" id="JAMXQV010000019">
    <property type="protein sequence ID" value="MCR6487347.1"/>
    <property type="molecule type" value="Genomic_DNA"/>
</dbReference>
<comment type="caution">
    <text evidence="2">The sequence shown here is derived from an EMBL/GenBank/DDBJ whole genome shotgun (WGS) entry which is preliminary data.</text>
</comment>
<gene>
    <name evidence="2" type="ORF">M8542_31410</name>
</gene>